<keyword evidence="2" id="KW-0813">Transport</keyword>
<dbReference type="SMART" id="SM00893">
    <property type="entry name" value="ETF"/>
    <property type="match status" value="1"/>
</dbReference>
<gene>
    <name evidence="4" type="ORF">SAMN05216548_106189</name>
</gene>
<dbReference type="EMBL" id="FOFG01000006">
    <property type="protein sequence ID" value="SEQ66731.1"/>
    <property type="molecule type" value="Genomic_DNA"/>
</dbReference>
<dbReference type="AlphaFoldDB" id="A0A1H9HWK1"/>
<sequence>MTRPRIDPRQAREAHRVISVGRSRFDLAAKPVGVSRRPRRDPRRERAELMVADAGRMRLDRARPSGMAQPLPQREAAAAAPSVRIIENPVFLVLVIADPIENGTLSAVDRQALGAARALAGGEGGVVLCAEALTEVAGRAGADRLITAPAGLSDPETRAVALEELVGLLQPRHVILPETADGGDLARRLAVRLGEPLFAGAEQVSPRGLVRRVRGRQVDQRAMPPRIVTVEPDMVAPHSGIAHEARPLEVDVRWPGAMVTPAERIRPDAASLSLAEADFVAAVGNGISDLEAFRSLVAALGATPGASRMVCDAGLMPRAAQVGASGTVLSADCYLALGIAGAPQHLQGIAGCRHVVAVNTDLHAAMIERAELAIVADAQAVMPAILRLLAEEERQA</sequence>
<evidence type="ECO:0000256" key="2">
    <source>
        <dbReference type="ARBA" id="ARBA00022982"/>
    </source>
</evidence>
<evidence type="ECO:0000259" key="3">
    <source>
        <dbReference type="SMART" id="SM00893"/>
    </source>
</evidence>
<dbReference type="InterPro" id="IPR014730">
    <property type="entry name" value="ETF_a/b_N"/>
</dbReference>
<organism evidence="4 5">
    <name type="scientific">Faunimonas pinastri</name>
    <dbReference type="NCBI Taxonomy" id="1855383"/>
    <lineage>
        <taxon>Bacteria</taxon>
        <taxon>Pseudomonadati</taxon>
        <taxon>Pseudomonadota</taxon>
        <taxon>Alphaproteobacteria</taxon>
        <taxon>Hyphomicrobiales</taxon>
        <taxon>Afifellaceae</taxon>
        <taxon>Faunimonas</taxon>
    </lineage>
</organism>
<name>A0A1H9HWK1_9HYPH</name>
<protein>
    <submittedName>
        <fullName evidence="4">Electron transfer flavoprotein alpha subunit apoprotein</fullName>
    </submittedName>
</protein>
<dbReference type="InterPro" id="IPR014729">
    <property type="entry name" value="Rossmann-like_a/b/a_fold"/>
</dbReference>
<dbReference type="GO" id="GO:0033539">
    <property type="term" value="P:fatty acid beta-oxidation using acyl-CoA dehydrogenase"/>
    <property type="evidence" value="ECO:0007669"/>
    <property type="project" value="TreeGrafter"/>
</dbReference>
<dbReference type="Pfam" id="PF00766">
    <property type="entry name" value="ETF_alpha"/>
    <property type="match status" value="1"/>
</dbReference>
<dbReference type="InterPro" id="IPR001308">
    <property type="entry name" value="ETF_a/FixB"/>
</dbReference>
<dbReference type="PANTHER" id="PTHR43153">
    <property type="entry name" value="ELECTRON TRANSFER FLAVOPROTEIN ALPHA"/>
    <property type="match status" value="1"/>
</dbReference>
<dbReference type="GO" id="GO:0050660">
    <property type="term" value="F:flavin adenine dinucleotide binding"/>
    <property type="evidence" value="ECO:0007669"/>
    <property type="project" value="InterPro"/>
</dbReference>
<evidence type="ECO:0000256" key="1">
    <source>
        <dbReference type="ARBA" id="ARBA00005817"/>
    </source>
</evidence>
<dbReference type="GO" id="GO:0009055">
    <property type="term" value="F:electron transfer activity"/>
    <property type="evidence" value="ECO:0007669"/>
    <property type="project" value="InterPro"/>
</dbReference>
<feature type="domain" description="Electron transfer flavoprotein alpha/beta-subunit N-terminal" evidence="3">
    <location>
        <begin position="93"/>
        <end position="252"/>
    </location>
</feature>
<dbReference type="PANTHER" id="PTHR43153:SF1">
    <property type="entry name" value="ELECTRON TRANSFER FLAVOPROTEIN SUBUNIT ALPHA, MITOCHONDRIAL"/>
    <property type="match status" value="1"/>
</dbReference>
<dbReference type="RefSeq" id="WP_092496537.1">
    <property type="nucleotide sequence ID" value="NZ_FOFG01000006.1"/>
</dbReference>
<accession>A0A1H9HWK1</accession>
<keyword evidence="2" id="KW-0249">Electron transport</keyword>
<dbReference type="Pfam" id="PF01012">
    <property type="entry name" value="ETF"/>
    <property type="match status" value="1"/>
</dbReference>
<dbReference type="OrthoDB" id="8584059at2"/>
<dbReference type="SUPFAM" id="SSF52467">
    <property type="entry name" value="DHS-like NAD/FAD-binding domain"/>
    <property type="match status" value="1"/>
</dbReference>
<dbReference type="SUPFAM" id="SSF52402">
    <property type="entry name" value="Adenine nucleotide alpha hydrolases-like"/>
    <property type="match status" value="1"/>
</dbReference>
<dbReference type="Gene3D" id="3.40.50.620">
    <property type="entry name" value="HUPs"/>
    <property type="match status" value="1"/>
</dbReference>
<dbReference type="STRING" id="1855383.SAMN05216548_106189"/>
<evidence type="ECO:0000313" key="5">
    <source>
        <dbReference type="Proteomes" id="UP000199647"/>
    </source>
</evidence>
<keyword evidence="5" id="KW-1185">Reference proteome</keyword>
<dbReference type="InterPro" id="IPR029035">
    <property type="entry name" value="DHS-like_NAD/FAD-binding_dom"/>
</dbReference>
<evidence type="ECO:0000313" key="4">
    <source>
        <dbReference type="EMBL" id="SEQ66731.1"/>
    </source>
</evidence>
<dbReference type="Proteomes" id="UP000199647">
    <property type="component" value="Unassembled WGS sequence"/>
</dbReference>
<comment type="similarity">
    <text evidence="1">Belongs to the ETF alpha-subunit/FixB family.</text>
</comment>
<dbReference type="InterPro" id="IPR014731">
    <property type="entry name" value="ETF_asu_C"/>
</dbReference>
<proteinExistence type="inferred from homology"/>
<dbReference type="Gene3D" id="3.40.50.1220">
    <property type="entry name" value="TPP-binding domain"/>
    <property type="match status" value="1"/>
</dbReference>
<reference evidence="4 5" key="1">
    <citation type="submission" date="2016-10" db="EMBL/GenBank/DDBJ databases">
        <authorList>
            <person name="de Groot N.N."/>
        </authorList>
    </citation>
    <scope>NUCLEOTIDE SEQUENCE [LARGE SCALE GENOMIC DNA]</scope>
    <source>
        <strain evidence="4 5">A52C2</strain>
    </source>
</reference>